<sequence>MATSVEQKSVHQALVFADRTGEELAPVNELYCPAMLPVGGIPVLEHTLVQLQGAGITEVFLVVPTGDTHIRSYFEDGARWSLQLYYLVASTADTPDRVRARLGRNLAEPFAALRGDVWRKELSAPEENCAPYCTLSNAKTTRFELWNVRSNSINALCWSAASDAPMSGAKTDDDFSELGSLREYHRIATATANVSAGQSGEAGSRGLQVGALSKAHAVSLRDGRTLVGDSCQLEAGVELSGNNAIGNGCVIARGASIKNSVILDHTYIGHGMRLENAIVVKQRVIRVDIGATLDVQDSFFLASSQFDLGQGFFGRMVERFIALALIPLSVLCRFFPQSSDRVLARQHTPKLLWHVVAGRLRLFGRPQSAPIADQLAKEGLPWSVEYQRLETGAFSPAELHYRGSEDANLLSLAEIELAQIRFSRKLAMSLLDMASDTFKLSQHKATSGAHYHHPE</sequence>
<proteinExistence type="predicted"/>
<dbReference type="EMBL" id="CP071247">
    <property type="protein sequence ID" value="QSP93981.1"/>
    <property type="molecule type" value="Genomic_DNA"/>
</dbReference>
<dbReference type="Proteomes" id="UP000663555">
    <property type="component" value="Chromosome"/>
</dbReference>
<evidence type="ECO:0000313" key="3">
    <source>
        <dbReference type="EMBL" id="QSP93981.1"/>
    </source>
</evidence>
<dbReference type="InterPro" id="IPR029044">
    <property type="entry name" value="Nucleotide-diphossugar_trans"/>
</dbReference>
<evidence type="ECO:0000256" key="1">
    <source>
        <dbReference type="ARBA" id="ARBA00022679"/>
    </source>
</evidence>
<name>A0ABX7MNW7_9GAMM</name>
<reference evidence="3 4" key="1">
    <citation type="submission" date="2021-03" db="EMBL/GenBank/DDBJ databases">
        <title>Genome sequencing of Marinobacter sp. LPB0319.</title>
        <authorList>
            <person name="Kim J."/>
        </authorList>
    </citation>
    <scope>NUCLEOTIDE SEQUENCE [LARGE SCALE GENOMIC DNA]</scope>
    <source>
        <strain evidence="3 4">LPB0319</strain>
    </source>
</reference>
<dbReference type="PANTHER" id="PTHR43584">
    <property type="entry name" value="NUCLEOTIDYL TRANSFERASE"/>
    <property type="match status" value="1"/>
</dbReference>
<dbReference type="RefSeq" id="WP_206643203.1">
    <property type="nucleotide sequence ID" value="NZ_CP071247.1"/>
</dbReference>
<evidence type="ECO:0000313" key="4">
    <source>
        <dbReference type="Proteomes" id="UP000663555"/>
    </source>
</evidence>
<dbReference type="Gene3D" id="3.90.550.10">
    <property type="entry name" value="Spore Coat Polysaccharide Biosynthesis Protein SpsA, Chain A"/>
    <property type="match status" value="1"/>
</dbReference>
<dbReference type="Gene3D" id="2.160.10.10">
    <property type="entry name" value="Hexapeptide repeat proteins"/>
    <property type="match status" value="1"/>
</dbReference>
<keyword evidence="1" id="KW-0808">Transferase</keyword>
<dbReference type="PANTHER" id="PTHR43584:SF8">
    <property type="entry name" value="N-ACETYLMURAMATE ALPHA-1-PHOSPHATE URIDYLYLTRANSFERASE"/>
    <property type="match status" value="1"/>
</dbReference>
<keyword evidence="2" id="KW-0548">Nucleotidyltransferase</keyword>
<keyword evidence="4" id="KW-1185">Reference proteome</keyword>
<accession>A0ABX7MNW7</accession>
<gene>
    <name evidence="3" type="ORF">LPB19_12345</name>
</gene>
<dbReference type="SUPFAM" id="SSF53448">
    <property type="entry name" value="Nucleotide-diphospho-sugar transferases"/>
    <property type="match status" value="1"/>
</dbReference>
<protein>
    <submittedName>
        <fullName evidence="3">NDP-sugar synthase</fullName>
    </submittedName>
</protein>
<dbReference type="InterPro" id="IPR050065">
    <property type="entry name" value="GlmU-like"/>
</dbReference>
<evidence type="ECO:0000256" key="2">
    <source>
        <dbReference type="ARBA" id="ARBA00022695"/>
    </source>
</evidence>
<organism evidence="3 4">
    <name type="scientific">Marinobacter salinisoli</name>
    <dbReference type="NCBI Taxonomy" id="2769486"/>
    <lineage>
        <taxon>Bacteria</taxon>
        <taxon>Pseudomonadati</taxon>
        <taxon>Pseudomonadota</taxon>
        <taxon>Gammaproteobacteria</taxon>
        <taxon>Pseudomonadales</taxon>
        <taxon>Marinobacteraceae</taxon>
        <taxon>Marinobacter</taxon>
    </lineage>
</organism>